<comment type="caution">
    <text evidence="1">The sequence shown here is derived from an EMBL/GenBank/DDBJ whole genome shotgun (WGS) entry which is preliminary data.</text>
</comment>
<sequence length="249" mass="27788">MGQTGNIFLLRVPPPRHVATHQSRHILPAHGSYVLLTGTGRASDPSPPNSPSILQAWQTAAELCKDYFGWVWIKVHGEEATLADALLEGRLRVISDGSFKNELGTAAVQLLVKHGGCHRIIIPCQTPGLPQDQSPYRSELIGLLAGIMAVDWLLKQWFPNLLSCPKVRIACNGLSAIEMAFDDRPLSPTDAQFDLVSSIWEAILWSLVDWAPQHMYGHLDKSNLFDKLSWWEKRNLEVDGMNLRRPIIS</sequence>
<accession>A0AAD2FK84</accession>
<dbReference type="EMBL" id="CAKOGP040000618">
    <property type="protein sequence ID" value="CAJ1937234.1"/>
    <property type="molecule type" value="Genomic_DNA"/>
</dbReference>
<evidence type="ECO:0000313" key="1">
    <source>
        <dbReference type="EMBL" id="CAJ1937234.1"/>
    </source>
</evidence>
<evidence type="ECO:0000313" key="2">
    <source>
        <dbReference type="Proteomes" id="UP001295423"/>
    </source>
</evidence>
<organism evidence="1 2">
    <name type="scientific">Cylindrotheca closterium</name>
    <dbReference type="NCBI Taxonomy" id="2856"/>
    <lineage>
        <taxon>Eukaryota</taxon>
        <taxon>Sar</taxon>
        <taxon>Stramenopiles</taxon>
        <taxon>Ochrophyta</taxon>
        <taxon>Bacillariophyta</taxon>
        <taxon>Bacillariophyceae</taxon>
        <taxon>Bacillariophycidae</taxon>
        <taxon>Bacillariales</taxon>
        <taxon>Bacillariaceae</taxon>
        <taxon>Cylindrotheca</taxon>
    </lineage>
</organism>
<reference evidence="1" key="1">
    <citation type="submission" date="2023-08" db="EMBL/GenBank/DDBJ databases">
        <authorList>
            <person name="Audoor S."/>
            <person name="Bilcke G."/>
        </authorList>
    </citation>
    <scope>NUCLEOTIDE SEQUENCE</scope>
</reference>
<dbReference type="Proteomes" id="UP001295423">
    <property type="component" value="Unassembled WGS sequence"/>
</dbReference>
<name>A0AAD2FK84_9STRA</name>
<keyword evidence="2" id="KW-1185">Reference proteome</keyword>
<protein>
    <submittedName>
        <fullName evidence="1">Uncharacterized protein</fullName>
    </submittedName>
</protein>
<gene>
    <name evidence="1" type="ORF">CYCCA115_LOCUS5569</name>
</gene>
<proteinExistence type="predicted"/>
<dbReference type="AlphaFoldDB" id="A0AAD2FK84"/>